<organism evidence="1 2">
    <name type="scientific">Sphingobium xenophagum</name>
    <dbReference type="NCBI Taxonomy" id="121428"/>
    <lineage>
        <taxon>Bacteria</taxon>
        <taxon>Pseudomonadati</taxon>
        <taxon>Pseudomonadota</taxon>
        <taxon>Alphaproteobacteria</taxon>
        <taxon>Sphingomonadales</taxon>
        <taxon>Sphingomonadaceae</taxon>
        <taxon>Sphingobium</taxon>
    </lineage>
</organism>
<keyword evidence="2" id="KW-1185">Reference proteome</keyword>
<evidence type="ECO:0000313" key="2">
    <source>
        <dbReference type="Proteomes" id="UP001267638"/>
    </source>
</evidence>
<sequence length="66" mass="7336">MSLGAAHEETGILLEVGVYPVLRTEGGGQWRLDPSCRYRHLIGQRVRVFGTRAAFDVLDAKRIEPA</sequence>
<dbReference type="EMBL" id="JAVDWV010000006">
    <property type="protein sequence ID" value="MDR7154852.1"/>
    <property type="molecule type" value="Genomic_DNA"/>
</dbReference>
<evidence type="ECO:0000313" key="1">
    <source>
        <dbReference type="EMBL" id="MDR7154852.1"/>
    </source>
</evidence>
<comment type="caution">
    <text evidence="1">The sequence shown here is derived from an EMBL/GenBank/DDBJ whole genome shotgun (WGS) entry which is preliminary data.</text>
</comment>
<protein>
    <submittedName>
        <fullName evidence="1">Uncharacterized protein</fullName>
    </submittedName>
</protein>
<dbReference type="InterPro" id="IPR043856">
    <property type="entry name" value="DUF5818"/>
</dbReference>
<proteinExistence type="predicted"/>
<dbReference type="Proteomes" id="UP001267638">
    <property type="component" value="Unassembled WGS sequence"/>
</dbReference>
<name>A0ABU1X0Z7_SPHXE</name>
<dbReference type="RefSeq" id="WP_310223490.1">
    <property type="nucleotide sequence ID" value="NZ_JAVDWV010000006.1"/>
</dbReference>
<reference evidence="1 2" key="1">
    <citation type="submission" date="2023-07" db="EMBL/GenBank/DDBJ databases">
        <title>Sorghum-associated microbial communities from plants grown in Nebraska, USA.</title>
        <authorList>
            <person name="Schachtman D."/>
        </authorList>
    </citation>
    <scope>NUCLEOTIDE SEQUENCE [LARGE SCALE GENOMIC DNA]</scope>
    <source>
        <strain evidence="1 2">4256</strain>
    </source>
</reference>
<accession>A0ABU1X0Z7</accession>
<gene>
    <name evidence="1" type="ORF">J2W40_001667</name>
</gene>
<dbReference type="Pfam" id="PF19135">
    <property type="entry name" value="DUF5818"/>
    <property type="match status" value="1"/>
</dbReference>